<reference evidence="2 3" key="1">
    <citation type="submission" date="2020-08" db="EMBL/GenBank/DDBJ databases">
        <title>Genome public.</title>
        <authorList>
            <person name="Liu C."/>
            <person name="Sun Q."/>
        </authorList>
    </citation>
    <scope>NUCLEOTIDE SEQUENCE [LARGE SCALE GENOMIC DNA]</scope>
    <source>
        <strain evidence="2 3">M2</strain>
    </source>
</reference>
<sequence>MDKNHCNTAIHCTVEQCANHCCSAEYCSLDSIHVGTHEASPSVDQCTDCMSFKRK</sequence>
<dbReference type="RefSeq" id="WP_118684958.1">
    <property type="nucleotide sequence ID" value="NZ_JACOPK010000007.1"/>
</dbReference>
<protein>
    <submittedName>
        <fullName evidence="2">DUF1540 domain-containing protein</fullName>
    </submittedName>
</protein>
<organism evidence="2 3">
    <name type="scientific">Agathobaculum hominis</name>
    <dbReference type="NCBI Taxonomy" id="2763014"/>
    <lineage>
        <taxon>Bacteria</taxon>
        <taxon>Bacillati</taxon>
        <taxon>Bacillota</taxon>
        <taxon>Clostridia</taxon>
        <taxon>Eubacteriales</taxon>
        <taxon>Butyricicoccaceae</taxon>
        <taxon>Agathobaculum</taxon>
    </lineage>
</organism>
<dbReference type="EMBL" id="JACOPK010000007">
    <property type="protein sequence ID" value="MBC5695960.1"/>
    <property type="molecule type" value="Genomic_DNA"/>
</dbReference>
<accession>A0ABR7GNU0</accession>
<evidence type="ECO:0000313" key="3">
    <source>
        <dbReference type="Proteomes" id="UP000641741"/>
    </source>
</evidence>
<feature type="domain" description="DUF1540" evidence="1">
    <location>
        <begin position="10"/>
        <end position="52"/>
    </location>
</feature>
<gene>
    <name evidence="2" type="ORF">H8S02_08380</name>
</gene>
<dbReference type="Proteomes" id="UP000641741">
    <property type="component" value="Unassembled WGS sequence"/>
</dbReference>
<name>A0ABR7GNU0_9FIRM</name>
<comment type="caution">
    <text evidence="2">The sequence shown here is derived from an EMBL/GenBank/DDBJ whole genome shotgun (WGS) entry which is preliminary data.</text>
</comment>
<keyword evidence="3" id="KW-1185">Reference proteome</keyword>
<dbReference type="InterPro" id="IPR011437">
    <property type="entry name" value="DUF1540"/>
</dbReference>
<evidence type="ECO:0000259" key="1">
    <source>
        <dbReference type="Pfam" id="PF07561"/>
    </source>
</evidence>
<proteinExistence type="predicted"/>
<evidence type="ECO:0000313" key="2">
    <source>
        <dbReference type="EMBL" id="MBC5695960.1"/>
    </source>
</evidence>
<dbReference type="Pfam" id="PF07561">
    <property type="entry name" value="DUF1540"/>
    <property type="match status" value="1"/>
</dbReference>